<dbReference type="FunFam" id="1.20.1560.10:FF:000018">
    <property type="entry name" value="ATP-binding cassette subfamily B member 11"/>
    <property type="match status" value="1"/>
</dbReference>
<comment type="subcellular location">
    <subcellularLocation>
        <location evidence="1">Membrane</location>
        <topology evidence="1">Multi-pass membrane protein</topology>
    </subcellularLocation>
</comment>
<evidence type="ECO:0000256" key="13">
    <source>
        <dbReference type="SAM" id="Phobius"/>
    </source>
</evidence>
<evidence type="ECO:0000313" key="17">
    <source>
        <dbReference type="Proteomes" id="UP001233172"/>
    </source>
</evidence>
<reference evidence="16" key="1">
    <citation type="journal article" date="2023" name="PLoS Negl. Trop. Dis.">
        <title>A genome sequence for Biomphalaria pfeifferi, the major vector snail for the human-infecting parasite Schistosoma mansoni.</title>
        <authorList>
            <person name="Bu L."/>
            <person name="Lu L."/>
            <person name="Laidemitt M.R."/>
            <person name="Zhang S.M."/>
            <person name="Mutuku M."/>
            <person name="Mkoji G."/>
            <person name="Steinauer M."/>
            <person name="Loker E.S."/>
        </authorList>
    </citation>
    <scope>NUCLEOTIDE SEQUENCE</scope>
    <source>
        <strain evidence="16">KasaAsao</strain>
    </source>
</reference>
<dbReference type="GO" id="GO:0015421">
    <property type="term" value="F:ABC-type oligopeptide transporter activity"/>
    <property type="evidence" value="ECO:0007669"/>
    <property type="project" value="TreeGrafter"/>
</dbReference>
<dbReference type="SUPFAM" id="SSF90123">
    <property type="entry name" value="ABC transporter transmembrane region"/>
    <property type="match status" value="3"/>
</dbReference>
<dbReference type="GO" id="GO:0005743">
    <property type="term" value="C:mitochondrial inner membrane"/>
    <property type="evidence" value="ECO:0007669"/>
    <property type="project" value="TreeGrafter"/>
</dbReference>
<feature type="transmembrane region" description="Helical" evidence="13">
    <location>
        <begin position="646"/>
        <end position="666"/>
    </location>
</feature>
<keyword evidence="17" id="KW-1185">Reference proteome</keyword>
<evidence type="ECO:0000256" key="8">
    <source>
        <dbReference type="ARBA" id="ARBA00022967"/>
    </source>
</evidence>
<feature type="transmembrane region" description="Helical" evidence="13">
    <location>
        <begin position="1574"/>
        <end position="1592"/>
    </location>
</feature>
<feature type="transmembrane region" description="Helical" evidence="13">
    <location>
        <begin position="1464"/>
        <end position="1483"/>
    </location>
</feature>
<dbReference type="Pfam" id="PF00005">
    <property type="entry name" value="ABC_tran"/>
    <property type="match status" value="3"/>
</dbReference>
<dbReference type="GO" id="GO:0005524">
    <property type="term" value="F:ATP binding"/>
    <property type="evidence" value="ECO:0007669"/>
    <property type="project" value="UniProtKB-KW"/>
</dbReference>
<dbReference type="FunFam" id="1.20.1560.10:FF:000009">
    <property type="entry name" value="ABC transporter B family member 1"/>
    <property type="match status" value="1"/>
</dbReference>
<dbReference type="PANTHER" id="PTHR43394:SF27">
    <property type="entry name" value="ATP-DEPENDENT TRANSLOCASE ABCB1-LIKE"/>
    <property type="match status" value="1"/>
</dbReference>
<dbReference type="GO" id="GO:0090374">
    <property type="term" value="P:oligopeptide export from mitochondrion"/>
    <property type="evidence" value="ECO:0007669"/>
    <property type="project" value="TreeGrafter"/>
</dbReference>
<dbReference type="GO" id="GO:0016887">
    <property type="term" value="F:ATP hydrolysis activity"/>
    <property type="evidence" value="ECO:0007669"/>
    <property type="project" value="InterPro"/>
</dbReference>
<feature type="non-terminal residue" evidence="16">
    <location>
        <position position="1"/>
    </location>
</feature>
<dbReference type="PROSITE" id="PS50929">
    <property type="entry name" value="ABC_TM1F"/>
    <property type="match status" value="3"/>
</dbReference>
<evidence type="ECO:0000256" key="10">
    <source>
        <dbReference type="ARBA" id="ARBA00023136"/>
    </source>
</evidence>
<evidence type="ECO:0000256" key="2">
    <source>
        <dbReference type="ARBA" id="ARBA00007577"/>
    </source>
</evidence>
<feature type="transmembrane region" description="Helical" evidence="13">
    <location>
        <begin position="1355"/>
        <end position="1375"/>
    </location>
</feature>
<feature type="domain" description="ABC transporter" evidence="14">
    <location>
        <begin position="1638"/>
        <end position="1876"/>
    </location>
</feature>
<evidence type="ECO:0000256" key="9">
    <source>
        <dbReference type="ARBA" id="ARBA00022989"/>
    </source>
</evidence>
<dbReference type="Gene3D" id="3.40.50.300">
    <property type="entry name" value="P-loop containing nucleotide triphosphate hydrolases"/>
    <property type="match status" value="3"/>
</dbReference>
<feature type="compositionally biased region" description="Basic and acidic residues" evidence="12">
    <location>
        <begin position="567"/>
        <end position="583"/>
    </location>
</feature>
<dbReference type="FunFam" id="3.40.50.300:FF:000205">
    <property type="entry name" value="ABC transporter B family member 4"/>
    <property type="match status" value="1"/>
</dbReference>
<feature type="transmembrane region" description="Helical" evidence="13">
    <location>
        <begin position="706"/>
        <end position="731"/>
    </location>
</feature>
<feature type="transmembrane region" description="Helical" evidence="13">
    <location>
        <begin position="98"/>
        <end position="117"/>
    </location>
</feature>
<dbReference type="PROSITE" id="PS50893">
    <property type="entry name" value="ABC_TRANSPORTER_2"/>
    <property type="match status" value="3"/>
</dbReference>
<comment type="similarity">
    <text evidence="2">Belongs to the ABC transporter superfamily. ABCB family. Multidrug resistance exporter (TC 3.A.1.201) subfamily.</text>
</comment>
<dbReference type="SMART" id="SM00382">
    <property type="entry name" value="AAA"/>
    <property type="match status" value="3"/>
</dbReference>
<evidence type="ECO:0000256" key="5">
    <source>
        <dbReference type="ARBA" id="ARBA00022737"/>
    </source>
</evidence>
<keyword evidence="6" id="KW-0547">Nucleotide-binding</keyword>
<keyword evidence="4 13" id="KW-0812">Transmembrane</keyword>
<dbReference type="Proteomes" id="UP001233172">
    <property type="component" value="Unassembled WGS sequence"/>
</dbReference>
<dbReference type="EMBL" id="JASAOG010000051">
    <property type="protein sequence ID" value="KAK0058015.1"/>
    <property type="molecule type" value="Genomic_DNA"/>
</dbReference>
<sequence length="1882" mass="206859">LFTIKDHDEQWEKAHILGGVVLGVAGISAIVRLLQSYCFSRSGALLTARLRKMTFASLVNQDMDYYDKPNNQVGALTSKLSGDAALVQGATGSKVGQMLEASATILSALLIAFISGWKLTLVVLAFMPLMFAGGFVQGKVIAGASRKDRKQLQQAGKICSEVVDVIRTVVSLGREDYFFTNFANLIDYSKSSSRTMSFVFGFTYGIANCIIFFAYAVAFYYGSVLVNDGEMAFYEVFRVFASIIFGGMMLGRQSSFGIDYTKAKVAGGRIIALINRKPNIDVRETSGFQMNDFRGNITFENVSYNYPSRPNAKVLDGLKLVINPGETVALVGASGCGKSTTTQLIERFYDAASGTVFIDGIDLRTLNLKWYRSQLGIVSQEPTLFDCSIAENIAYGDNSRVVPMSDIMQAAKDANIHSFIASLPQGYDTSVGEKGTQLSGGQKQRIAIARALLRCPKVLLLDEATSALDSESEKIVQDALDKASQDRTCITIAHRLSTIQNADKIAVISKGKVIEIGNHQQLLQTKGAYYRIIYLEQFKVYNKVSTEPSPTMTKETAVTLTRLSRQSSDEQNGRNNPKPHENGTEANEMYTAGQPDDKTSLDQTNDHKEKKKKGRLCCGGRSEEGEKKEIIGILELFQFATCTDKFLIVIGTIGAIALGTAFPINISTFGDVIDVFVDNNMMNKTNTTQMLNKTTKQPIQDAILPYIYQFIGLGVGSFITGFFAVSFWQWAAERQVTTMRKQFFRAVLRQDIGWFDIHEAGEISSKFSEDVSKISEGMGDKMAIFLQWVTTWLAAYIMAFTRSWKLTLAVIAVSPILVMVGATFVRVMRNMASQEAKAYAKAGAIAEQTLRAIRTVQAFQGQEKEVAKYDDNLSTALQVATKKGIALGLGNSMLWFILLLMFSGVMWFGTYLLQADSLQPGKILPVFFGIMVGSFALGNAFNNLESFSNARGAAVSVFKIISLVPKINSFSEEGLKLQNLKGHIEFKNIKFSYPARPDVQILKDLNIKIEPGKKIALVGPSGCGKSTIVQLLQRFYDPTEGTVLIDGTDIRKFNVKWMRSNIGVVSQEPSLFDASIEENIRFGKMDATVAEIQAAAKKANAHDFIMQLPEGYKTNVGERGAQLSGGQKQRISIARALVRNPKILLLDEATSALDQESEAVVQDALEAAGEGRTTITIAHRLSTIQNADEIIAISEGEVIEKGTHQELMEKKGLYFQLVEIQSQIKKEAEMNMEDVEIVEEDELDTKESANQELLRRSFSRISGKESKEKNLVARASFNKGKKSKQKNNKVNPEDEEGNASIKELMRYNAPEWPLIVFGCVGSMLAGVVHPAFTFILSEFIKLFAIKDHNEQWEKVHVLGGAVIGVACVSAVVRMLQGYCFSKSGAFLTARLRKLTFASMINQDMDYFDMPNNQVGALSTKLAGDAALVQGATGSKIGQMLEAISTITAALVIAFIYGWKLTLVVLSFMPLMIIGGIIQGRAVAGANNSEKKQIQQAGKICSEVVDSIRTVVSLGREDYFLKRFDDLIDSTKKASRNMSLIYGLTYAIANCIIFFAYAVAFYYGSVLVNEGEMKFFEVFRVFSAIIFGGMTIGRQSSFGADFTKAKVAGARIIALINRKPKIDVRNTDGIKMDSFTGHFTFANVSYNYPSRPNAKVLNGLNLEIQPGETVAFVGASGCGKSTSVQLIERFYDVILGNLLIDGNDIRTLNLKWYRSQLGIVSQEPTLFDCSIAENIAYGDNSRIVPMSDIMQAAKDANIHNFIASLPQGYETSVGEKGAQLSGGQKQRIAIARALVRRPKVLLLDEATSALDSESEKIVQEALDKACKDRTCITIAHRLSTIQNSDKIAVISKGRIVEIGSHSQLLSTKGAYYRLLTAQSRVHK</sequence>
<feature type="transmembrane region" description="Helical" evidence="13">
    <location>
        <begin position="232"/>
        <end position="250"/>
    </location>
</feature>
<organism evidence="16 17">
    <name type="scientific">Biomphalaria pfeifferi</name>
    <name type="common">Bloodfluke planorb</name>
    <name type="synonym">Freshwater snail</name>
    <dbReference type="NCBI Taxonomy" id="112525"/>
    <lineage>
        <taxon>Eukaryota</taxon>
        <taxon>Metazoa</taxon>
        <taxon>Spiralia</taxon>
        <taxon>Lophotrochozoa</taxon>
        <taxon>Mollusca</taxon>
        <taxon>Gastropoda</taxon>
        <taxon>Heterobranchia</taxon>
        <taxon>Euthyneura</taxon>
        <taxon>Panpulmonata</taxon>
        <taxon>Hygrophila</taxon>
        <taxon>Lymnaeoidea</taxon>
        <taxon>Planorbidae</taxon>
        <taxon>Biomphalaria</taxon>
    </lineage>
</organism>
<feature type="transmembrane region" description="Helical" evidence="13">
    <location>
        <begin position="123"/>
        <end position="142"/>
    </location>
</feature>
<feature type="domain" description="ABC transporter" evidence="14">
    <location>
        <begin position="297"/>
        <end position="535"/>
    </location>
</feature>
<dbReference type="Gene3D" id="1.20.1560.10">
    <property type="entry name" value="ABC transporter type 1, transmembrane domain"/>
    <property type="match status" value="2"/>
</dbReference>
<accession>A0AAD8BNX4</accession>
<evidence type="ECO:0000256" key="1">
    <source>
        <dbReference type="ARBA" id="ARBA00004141"/>
    </source>
</evidence>
<dbReference type="InterPro" id="IPR003439">
    <property type="entry name" value="ABC_transporter-like_ATP-bd"/>
</dbReference>
<dbReference type="FunFam" id="3.40.50.300:FF:000479">
    <property type="entry name" value="Multidrug resistance protein 1A"/>
    <property type="match status" value="2"/>
</dbReference>
<dbReference type="PANTHER" id="PTHR43394">
    <property type="entry name" value="ATP-DEPENDENT PERMEASE MDL1, MITOCHONDRIAL"/>
    <property type="match status" value="1"/>
</dbReference>
<feature type="transmembrane region" description="Helical" evidence="13">
    <location>
        <begin position="923"/>
        <end position="941"/>
    </location>
</feature>
<reference evidence="16" key="2">
    <citation type="submission" date="2023-04" db="EMBL/GenBank/DDBJ databases">
        <authorList>
            <person name="Bu L."/>
            <person name="Lu L."/>
            <person name="Laidemitt M.R."/>
            <person name="Zhang S.M."/>
            <person name="Mutuku M."/>
            <person name="Mkoji G."/>
            <person name="Steinauer M."/>
            <person name="Loker E.S."/>
        </authorList>
    </citation>
    <scope>NUCLEOTIDE SEQUENCE</scope>
    <source>
        <strain evidence="16">KasaAsao</strain>
        <tissue evidence="16">Whole Snail</tissue>
    </source>
</reference>
<evidence type="ECO:0000256" key="11">
    <source>
        <dbReference type="ARBA" id="ARBA00023180"/>
    </source>
</evidence>
<evidence type="ECO:0000259" key="15">
    <source>
        <dbReference type="PROSITE" id="PS50929"/>
    </source>
</evidence>
<dbReference type="InterPro" id="IPR017871">
    <property type="entry name" value="ABC_transporter-like_CS"/>
</dbReference>
<dbReference type="InterPro" id="IPR036640">
    <property type="entry name" value="ABC1_TM_sf"/>
</dbReference>
<dbReference type="CDD" id="cd18577">
    <property type="entry name" value="ABC_6TM_Pgp_ABCB1_D1_like"/>
    <property type="match status" value="1"/>
</dbReference>
<gene>
    <name evidence="16" type="ORF">Bpfe_012668</name>
</gene>
<dbReference type="NCBIfam" id="NF010167">
    <property type="entry name" value="PRK13648.1"/>
    <property type="match status" value="3"/>
</dbReference>
<name>A0AAD8BNX4_BIOPF</name>
<keyword evidence="5" id="KW-0677">Repeat</keyword>
<evidence type="ECO:0000256" key="12">
    <source>
        <dbReference type="SAM" id="MobiDB-lite"/>
    </source>
</evidence>
<evidence type="ECO:0000256" key="6">
    <source>
        <dbReference type="ARBA" id="ARBA00022741"/>
    </source>
</evidence>
<keyword evidence="8" id="KW-1278">Translocase</keyword>
<dbReference type="Pfam" id="PF00664">
    <property type="entry name" value="ABC_membrane"/>
    <property type="match status" value="3"/>
</dbReference>
<feature type="transmembrane region" description="Helical" evidence="13">
    <location>
        <begin position="1312"/>
        <end position="1335"/>
    </location>
</feature>
<feature type="transmembrane region" description="Helical" evidence="13">
    <location>
        <begin position="892"/>
        <end position="911"/>
    </location>
</feature>
<dbReference type="InterPro" id="IPR003593">
    <property type="entry name" value="AAA+_ATPase"/>
</dbReference>
<feature type="domain" description="ABC transporter" evidence="14">
    <location>
        <begin position="984"/>
        <end position="1220"/>
    </location>
</feature>
<evidence type="ECO:0000313" key="16">
    <source>
        <dbReference type="EMBL" id="KAK0058015.1"/>
    </source>
</evidence>
<feature type="domain" description="ABC transmembrane type-1" evidence="15">
    <location>
        <begin position="1316"/>
        <end position="1603"/>
    </location>
</feature>
<feature type="transmembrane region" description="Helical" evidence="13">
    <location>
        <begin position="1439"/>
        <end position="1458"/>
    </location>
</feature>
<dbReference type="SUPFAM" id="SSF52540">
    <property type="entry name" value="P-loop containing nucleoside triphosphate hydrolases"/>
    <property type="match status" value="3"/>
</dbReference>
<keyword evidence="9 13" id="KW-1133">Transmembrane helix</keyword>
<evidence type="ECO:0000256" key="4">
    <source>
        <dbReference type="ARBA" id="ARBA00022692"/>
    </source>
</evidence>
<dbReference type="CDD" id="cd03249">
    <property type="entry name" value="ABC_MTABC3_MDL1_MDL2"/>
    <property type="match status" value="3"/>
</dbReference>
<feature type="transmembrane region" description="Helical" evidence="13">
    <location>
        <begin position="1539"/>
        <end position="1562"/>
    </location>
</feature>
<feature type="domain" description="ABC transmembrane type-1" evidence="15">
    <location>
        <begin position="1"/>
        <end position="262"/>
    </location>
</feature>
<dbReference type="InterPro" id="IPR011527">
    <property type="entry name" value="ABC1_TM_dom"/>
</dbReference>
<feature type="transmembrane region" description="Helical" evidence="13">
    <location>
        <begin position="198"/>
        <end position="220"/>
    </location>
</feature>
<protein>
    <submittedName>
        <fullName evidence="16">Multidrug resistance protein 1</fullName>
    </submittedName>
</protein>
<feature type="transmembrane region" description="Helical" evidence="13">
    <location>
        <begin position="14"/>
        <end position="34"/>
    </location>
</feature>
<proteinExistence type="inferred from homology"/>
<feature type="domain" description="ABC transmembrane type-1" evidence="15">
    <location>
        <begin position="649"/>
        <end position="949"/>
    </location>
</feature>
<keyword evidence="7" id="KW-0067">ATP-binding</keyword>
<keyword evidence="3" id="KW-0813">Transport</keyword>
<evidence type="ECO:0000256" key="3">
    <source>
        <dbReference type="ARBA" id="ARBA00022448"/>
    </source>
</evidence>
<feature type="region of interest" description="Disordered" evidence="12">
    <location>
        <begin position="561"/>
        <end position="619"/>
    </location>
</feature>
<dbReference type="PROSITE" id="PS00211">
    <property type="entry name" value="ABC_TRANSPORTER_1"/>
    <property type="match status" value="3"/>
</dbReference>
<comment type="caution">
    <text evidence="16">The sequence shown here is derived from an EMBL/GenBank/DDBJ whole genome shotgun (WGS) entry which is preliminary data.</text>
</comment>
<dbReference type="InterPro" id="IPR027417">
    <property type="entry name" value="P-loop_NTPase"/>
</dbReference>
<keyword evidence="10 13" id="KW-0472">Membrane</keyword>
<dbReference type="CDD" id="cd18578">
    <property type="entry name" value="ABC_6TM_Pgp_ABCB1_D2_like"/>
    <property type="match status" value="2"/>
</dbReference>
<feature type="transmembrane region" description="Helical" evidence="13">
    <location>
        <begin position="806"/>
        <end position="827"/>
    </location>
</feature>
<dbReference type="InterPro" id="IPR039421">
    <property type="entry name" value="Type_1_exporter"/>
</dbReference>
<evidence type="ECO:0000256" key="7">
    <source>
        <dbReference type="ARBA" id="ARBA00022840"/>
    </source>
</evidence>
<keyword evidence="11" id="KW-0325">Glycoprotein</keyword>
<evidence type="ECO:0000259" key="14">
    <source>
        <dbReference type="PROSITE" id="PS50893"/>
    </source>
</evidence>
<feature type="compositionally biased region" description="Basic and acidic residues" evidence="12">
    <location>
        <begin position="595"/>
        <end position="608"/>
    </location>
</feature>
<feature type="transmembrane region" description="Helical" evidence="13">
    <location>
        <begin position="782"/>
        <end position="800"/>
    </location>
</feature>